<accession>A0A2W2E1G6</accession>
<dbReference type="Proteomes" id="UP000249304">
    <property type="component" value="Unassembled WGS sequence"/>
</dbReference>
<organism evidence="2 3">
    <name type="scientific">Nonomuraea aridisoli</name>
    <dbReference type="NCBI Taxonomy" id="2070368"/>
    <lineage>
        <taxon>Bacteria</taxon>
        <taxon>Bacillati</taxon>
        <taxon>Actinomycetota</taxon>
        <taxon>Actinomycetes</taxon>
        <taxon>Streptosporangiales</taxon>
        <taxon>Streptosporangiaceae</taxon>
        <taxon>Nonomuraea</taxon>
    </lineage>
</organism>
<feature type="compositionally biased region" description="Pro residues" evidence="1">
    <location>
        <begin position="40"/>
        <end position="54"/>
    </location>
</feature>
<gene>
    <name evidence="2" type="ORF">C1J01_46035</name>
</gene>
<reference evidence="2 3" key="1">
    <citation type="submission" date="2018-01" db="EMBL/GenBank/DDBJ databases">
        <title>Draft genome sequence of Nonomuraea sp. KC333.</title>
        <authorList>
            <person name="Sahin N."/>
            <person name="Saygin H."/>
            <person name="Ay H."/>
        </authorList>
    </citation>
    <scope>NUCLEOTIDE SEQUENCE [LARGE SCALE GENOMIC DNA]</scope>
    <source>
        <strain evidence="2 3">KC333</strain>
    </source>
</reference>
<evidence type="ECO:0000313" key="3">
    <source>
        <dbReference type="Proteomes" id="UP000249304"/>
    </source>
</evidence>
<evidence type="ECO:0000313" key="2">
    <source>
        <dbReference type="EMBL" id="PZG03387.1"/>
    </source>
</evidence>
<feature type="region of interest" description="Disordered" evidence="1">
    <location>
        <begin position="15"/>
        <end position="69"/>
    </location>
</feature>
<comment type="caution">
    <text evidence="2">The sequence shown here is derived from an EMBL/GenBank/DDBJ whole genome shotgun (WGS) entry which is preliminary data.</text>
</comment>
<feature type="region of interest" description="Disordered" evidence="1">
    <location>
        <begin position="190"/>
        <end position="219"/>
    </location>
</feature>
<evidence type="ECO:0000256" key="1">
    <source>
        <dbReference type="SAM" id="MobiDB-lite"/>
    </source>
</evidence>
<proteinExistence type="predicted"/>
<name>A0A2W2E1G6_9ACTN</name>
<dbReference type="EMBL" id="POUD01000431">
    <property type="protein sequence ID" value="PZG03387.1"/>
    <property type="molecule type" value="Genomic_DNA"/>
</dbReference>
<keyword evidence="3" id="KW-1185">Reference proteome</keyword>
<sequence>MTSALDLLDGANAPALAGAPGKGRNVATVTPANSVTTGATPPPPAAVTTAPPPSRGAGGPHGPAGSSGSEIQRLWNEDADAVHSLFGRADDPARPERIEAWRDLVQARGEQASAHNLVRNIDSLTGSGSTPSPLHLQARQTLHAADTRVGDALDRLASLGVDPAHIERRLTDLADQSIRDRPRVIAAGHADDLTGTPSHVSGTGAAETSARGLRLPGDGGRIVPDGAGRYVFTDAGGRPVPEHSVVRTGDGFRVQEPTGAYRIFDAGTGRWLSVRYPDGGGNPIARVVDADGWPVAYVGVTERPGGVRQITDLTDGSFVRHGPDGAHVETGAPLRAPDGTRTYAVFDDPAHAGRLEDAAGNPVPGHDVVRTADGLRVQGPDGRYQVFDAGTGHLAEDAVRLRGPGGDLVDRWVSVRHPQDGGPATLHVLDAGGNPVAHLTVTRHRTGVHQITDTTNGSFTRHTTDGARLETGAPLHAPDATRTYAVFAADARVGHLENAAGHRLPGRVATALDDGAIRATYDSGPRSGEFRVHAADGTLTHSGFNVLKDGRRTDFQYVVDHARQTWARPGGQGMFHHGRAVVEGGEVRLFSATGNPVEVFSRRPYPGGGVLDAFRRTDTVDFGRTTRTTTWAQWDDTGAMVAHGVREFDTSGVAWRDVDHRGNLVHQHRDGLHKGHVLAVKEDGEWRWHRFDAAGHELAQGVRTMDLDGGWTDTLAGGAVAQRQWGPAHLPQVADHYREYGWDAVKGAPADTWKAQSKQGKDVGAREILPDGGVLTTTRWSEQRPPLWAREALVRAAPPEALVRHLKTDNRFQIFTWTKEGAGEASGGVRYVGMDGRFFDLDANGRLVRFSGKLPDGTGLKVGDLATPPGHAPGDPSHLPWQAGGTKGYRVPLDAPGPGRPLWQDRFMDGGEWRVAREGFPDGEVRDYGTPPRVNAATGELRDVDVPWTRRDAHGNLTGEQYLWTDPDGAVHRVTGTGRMDSETWTWQSKPLNGGPVTSGERLYFRGSRDIRLPWDDSFRDFDPTGALVRERDMLGGGQYVESWRHGERWTAAKFDANGDQVPFDGDQVRQWWDPRTRAWADQPVGDARHFRDVLRQPGARPVVLREVPPHLSAQDGPLRVREYVPDGGNATPGTWKEFDHGAVVRERKALPDGTFLEKDAWRGQWRRYDGDGAVIAQRTDRGLVFEQGPRGLRLTGDEYDFRGPLTELRGWGRGLREANRLPWGGSVRLDGELYRNALDGLTGLPPARDGRVSLGEAAYQSYAKVLAKKVAIEFGQEFMLEFGANLAANGIVAAIQNKPFTGQDVLKSFANAAVGAAVKTGIGTGMHEVRGARWGEPKSVFANVDSGKHPQRRPFHHEKTWANEWGGNENPVRWRGGTYDFGFNASVGAFVGWVNGSMNAAVWGVTGADGQTRVLSGGDAVLDGAIAGLGGLVTAGGTAVARNLFMMGGGGRLFHRQGFADFWLQMPFKIVEKFVNTAFVVPSLRAAINPPYYQAPPAQQ</sequence>
<dbReference type="OrthoDB" id="4333945at2"/>
<protein>
    <submittedName>
        <fullName evidence="2">Uncharacterized protein</fullName>
    </submittedName>
</protein>
<dbReference type="RefSeq" id="WP_111185326.1">
    <property type="nucleotide sequence ID" value="NZ_POUD01000431.1"/>
</dbReference>